<keyword evidence="1" id="KW-0812">Transmembrane</keyword>
<organism evidence="2 3">
    <name type="scientific">Rosa chinensis</name>
    <name type="common">China rose</name>
    <dbReference type="NCBI Taxonomy" id="74649"/>
    <lineage>
        <taxon>Eukaryota</taxon>
        <taxon>Viridiplantae</taxon>
        <taxon>Streptophyta</taxon>
        <taxon>Embryophyta</taxon>
        <taxon>Tracheophyta</taxon>
        <taxon>Spermatophyta</taxon>
        <taxon>Magnoliopsida</taxon>
        <taxon>eudicotyledons</taxon>
        <taxon>Gunneridae</taxon>
        <taxon>Pentapetalae</taxon>
        <taxon>rosids</taxon>
        <taxon>fabids</taxon>
        <taxon>Rosales</taxon>
        <taxon>Rosaceae</taxon>
        <taxon>Rosoideae</taxon>
        <taxon>Rosoideae incertae sedis</taxon>
        <taxon>Rosa</taxon>
    </lineage>
</organism>
<keyword evidence="3" id="KW-1185">Reference proteome</keyword>
<name>A0A2P6PHF6_ROSCH</name>
<protein>
    <submittedName>
        <fullName evidence="2">Uncharacterized protein</fullName>
    </submittedName>
</protein>
<proteinExistence type="predicted"/>
<dbReference type="Proteomes" id="UP000238479">
    <property type="component" value="Chromosome 7"/>
</dbReference>
<reference evidence="2 3" key="1">
    <citation type="journal article" date="2018" name="Nat. Genet.">
        <title>The Rosa genome provides new insights in the design of modern roses.</title>
        <authorList>
            <person name="Bendahmane M."/>
        </authorList>
    </citation>
    <scope>NUCLEOTIDE SEQUENCE [LARGE SCALE GENOMIC DNA]</scope>
    <source>
        <strain evidence="3">cv. Old Blush</strain>
    </source>
</reference>
<gene>
    <name evidence="2" type="ORF">RchiOBHm_Chr7g0238401</name>
</gene>
<dbReference type="AlphaFoldDB" id="A0A2P6PHF6"/>
<dbReference type="Gramene" id="PRQ21364">
    <property type="protein sequence ID" value="PRQ21364"/>
    <property type="gene ID" value="RchiOBHm_Chr7g0238401"/>
</dbReference>
<evidence type="ECO:0000256" key="1">
    <source>
        <dbReference type="SAM" id="Phobius"/>
    </source>
</evidence>
<dbReference type="EMBL" id="PDCK01000045">
    <property type="protein sequence ID" value="PRQ21364.1"/>
    <property type="molecule type" value="Genomic_DNA"/>
</dbReference>
<evidence type="ECO:0000313" key="3">
    <source>
        <dbReference type="Proteomes" id="UP000238479"/>
    </source>
</evidence>
<comment type="caution">
    <text evidence="2">The sequence shown here is derived from an EMBL/GenBank/DDBJ whole genome shotgun (WGS) entry which is preliminary data.</text>
</comment>
<evidence type="ECO:0000313" key="2">
    <source>
        <dbReference type="EMBL" id="PRQ21364.1"/>
    </source>
</evidence>
<sequence>MTTVLERRGFFQRSGTTVVGKLGSFRRSDLVVVELRGSFRQLSLASFGGVFAGFVQIIHPLVVIMLVVSRSSPLVVSILVVSRSKGLCSSSYYVISYSCQLDQKIFKSNNSSHNSSHPISHTNSHPSTTDFLGVSHGYLYKVKITYQAEYGCSRMGWFSSGSLGSGREVMVCVRVR</sequence>
<keyword evidence="1" id="KW-0472">Membrane</keyword>
<accession>A0A2P6PHF6</accession>
<feature type="transmembrane region" description="Helical" evidence="1">
    <location>
        <begin position="44"/>
        <end position="68"/>
    </location>
</feature>
<keyword evidence="1" id="KW-1133">Transmembrane helix</keyword>